<dbReference type="EC" id="3.6.4.13" evidence="1"/>
<comment type="caution">
    <text evidence="1">The sequence shown here is derived from an EMBL/GenBank/DDBJ whole genome shotgun (WGS) entry which is preliminary data.</text>
</comment>
<proteinExistence type="predicted"/>
<reference evidence="1" key="1">
    <citation type="submission" date="2022-07" db="EMBL/GenBank/DDBJ databases">
        <title>Phylogenomic reconstructions and comparative analyses of Kickxellomycotina fungi.</title>
        <authorList>
            <person name="Reynolds N.K."/>
            <person name="Stajich J.E."/>
            <person name="Barry K."/>
            <person name="Grigoriev I.V."/>
            <person name="Crous P."/>
            <person name="Smith M.E."/>
        </authorList>
    </citation>
    <scope>NUCLEOTIDE SEQUENCE</scope>
    <source>
        <strain evidence="1">CBS 102833</strain>
    </source>
</reference>
<keyword evidence="1" id="KW-0378">Hydrolase</keyword>
<keyword evidence="1" id="KW-0067">ATP-binding</keyword>
<sequence length="730" mass="79911">MVPKVVFPDNKGDALATTGKTKQSKQSKQDYRVVAQKLRAQRESLPIFSARSAIVKQVRAHPTVIVVGETGSGKTTQIPQYLLESGFGTIAVTQPRRVAATSIAKRVAEEVGTPLGGRVGYTIRFEDCSSERTQLRFCTDGLLLREILSDPLLRRYEVVVLDEAHERTLRTDILLGMLKDIQRERKRVAELNQQAPEAEEEEEEEEWHRDHRSHGTHVTFDEPEAPVAAEAEAPAVASAVVDSVHGDVTGVGELKIIVMSATLDAERFAAYFDAAPILYVAGRQFPVTTYYTTTPQADYLDAAHLAALQIHTETPSTSGDILVFLSGQEDIESVERLLRESAGSFPAGVPALLPCPIFAALPQAQQALVFDAAPEFTRKVILATNIAETSLTIPGIRHVIDSGVHKARGFDPRVGESLLVEPVSKSSARQRAGRAGREAPGFCYRLYTEADYAQLAEDGVPEIKRCRLSMVVLQLKAAGVDDVMGFDFMDRPSKKALKHALLELFALDALDDQGALTPLGRWMAEFPLEPAYAKVVYASQAAGCTREAIDVVALLSVDSLFYAPADKRDESNAAQAVFRSSDGDHVTLLNLLRAYTAVNGDAEWCKEHFVNRRNMKHVLDVRVQLNRLCARLGLDTQRSCGADVDAVLRCFLAGFFHNCALLQPDGSYRSLSGSQAVHVHPGSALFGKKTPAIFYDQLVFTNKLHARGVSAVDPLWIAQAAPKLYGRLSK</sequence>
<protein>
    <submittedName>
        <fullName evidence="1">ATP-dependent RNA helicase</fullName>
        <ecNumber evidence="1">3.6.4.13</ecNumber>
    </submittedName>
</protein>
<evidence type="ECO:0000313" key="2">
    <source>
        <dbReference type="Proteomes" id="UP001140096"/>
    </source>
</evidence>
<dbReference type="EMBL" id="JANBUP010001331">
    <property type="protein sequence ID" value="KAJ2806449.1"/>
    <property type="molecule type" value="Genomic_DNA"/>
</dbReference>
<keyword evidence="1" id="KW-0347">Helicase</keyword>
<gene>
    <name evidence="1" type="primary">prh1</name>
    <name evidence="1" type="ORF">H4S07_003802</name>
</gene>
<accession>A0ACC1LDE3</accession>
<dbReference type="Proteomes" id="UP001140096">
    <property type="component" value="Unassembled WGS sequence"/>
</dbReference>
<name>A0ACC1LDE3_9FUNG</name>
<organism evidence="1 2">
    <name type="scientific">Coemansia furcata</name>
    <dbReference type="NCBI Taxonomy" id="417177"/>
    <lineage>
        <taxon>Eukaryota</taxon>
        <taxon>Fungi</taxon>
        <taxon>Fungi incertae sedis</taxon>
        <taxon>Zoopagomycota</taxon>
        <taxon>Kickxellomycotina</taxon>
        <taxon>Kickxellomycetes</taxon>
        <taxon>Kickxellales</taxon>
        <taxon>Kickxellaceae</taxon>
        <taxon>Coemansia</taxon>
    </lineage>
</organism>
<keyword evidence="1" id="KW-0547">Nucleotide-binding</keyword>
<evidence type="ECO:0000313" key="1">
    <source>
        <dbReference type="EMBL" id="KAJ2806449.1"/>
    </source>
</evidence>
<keyword evidence="2" id="KW-1185">Reference proteome</keyword>